<dbReference type="GO" id="GO:0009294">
    <property type="term" value="P:DNA-mediated transformation"/>
    <property type="evidence" value="ECO:0007669"/>
    <property type="project" value="InterPro"/>
</dbReference>
<dbReference type="EMBL" id="PCVK01000074">
    <property type="protein sequence ID" value="PIQ71584.1"/>
    <property type="molecule type" value="Genomic_DNA"/>
</dbReference>
<evidence type="ECO:0000259" key="2">
    <source>
        <dbReference type="Pfam" id="PF02481"/>
    </source>
</evidence>
<name>A0A2H0KMI1_9BACT</name>
<evidence type="ECO:0000313" key="3">
    <source>
        <dbReference type="EMBL" id="PIQ71584.1"/>
    </source>
</evidence>
<comment type="caution">
    <text evidence="3">The sequence shown here is derived from an EMBL/GenBank/DDBJ whole genome shotgun (WGS) entry which is preliminary data.</text>
</comment>
<dbReference type="Gene3D" id="1.10.10.10">
    <property type="entry name" value="Winged helix-like DNA-binding domain superfamily/Winged helix DNA-binding domain"/>
    <property type="match status" value="1"/>
</dbReference>
<dbReference type="PANTHER" id="PTHR43022">
    <property type="entry name" value="PROTEIN SMF"/>
    <property type="match status" value="1"/>
</dbReference>
<dbReference type="SUPFAM" id="SSF102405">
    <property type="entry name" value="MCP/YpsA-like"/>
    <property type="match status" value="1"/>
</dbReference>
<protein>
    <submittedName>
        <fullName evidence="3">DNA-protecting protein DprA</fullName>
    </submittedName>
</protein>
<sequence>MKDVDDNQEACLGFSLCGGVGPMTFAKLIAHFGSPHGAFVAPSLALRPFFRIAHHHEVFLLFRRTYNPEKEIQRIQNNGAWIMTQWHDDYPKLLKNINDSPICLYGKGDRNSIDFINDTCIGIVGARKNTAYGQYVAEELGRKFASAGLVIVSGMATGIDAISHKAAIEKQARTIAVLGTGIDVIYPYMNRELHDQIVKEYGLIISEYPPGFTTHPGMFVLRNRIIVGLSKAIVVVEGGKHSGTLTTARYAAENGRDVYAVPGPITSEMSVGPHILLREGAHVLSSASELLKDFGLSQESEMVTQKPTDLTGEEKTIYDLLSVKKYYVDEVARKISLSVSETLPILSLLEVRGVIGKDFDGSFIVRV</sequence>
<gene>
    <name evidence="3" type="primary">dprA</name>
    <name evidence="3" type="ORF">COV87_02540</name>
</gene>
<dbReference type="Proteomes" id="UP000229497">
    <property type="component" value="Unassembled WGS sequence"/>
</dbReference>
<accession>A0A2H0KMI1</accession>
<dbReference type="NCBIfam" id="TIGR00732">
    <property type="entry name" value="dprA"/>
    <property type="match status" value="1"/>
</dbReference>
<dbReference type="Pfam" id="PF02481">
    <property type="entry name" value="DNA_processg_A"/>
    <property type="match status" value="1"/>
</dbReference>
<dbReference type="InterPro" id="IPR003488">
    <property type="entry name" value="DprA"/>
</dbReference>
<dbReference type="InterPro" id="IPR036388">
    <property type="entry name" value="WH-like_DNA-bd_sf"/>
</dbReference>
<dbReference type="InterPro" id="IPR057666">
    <property type="entry name" value="DrpA_SLOG"/>
</dbReference>
<dbReference type="Gene3D" id="3.40.50.450">
    <property type="match status" value="1"/>
</dbReference>
<feature type="domain" description="Smf/DprA SLOG" evidence="2">
    <location>
        <begin position="82"/>
        <end position="294"/>
    </location>
</feature>
<evidence type="ECO:0000313" key="4">
    <source>
        <dbReference type="Proteomes" id="UP000229497"/>
    </source>
</evidence>
<dbReference type="AlphaFoldDB" id="A0A2H0KMI1"/>
<organism evidence="3 4">
    <name type="scientific">Candidatus Roizmanbacteria bacterium CG11_big_fil_rev_8_21_14_0_20_37_16</name>
    <dbReference type="NCBI Taxonomy" id="1974857"/>
    <lineage>
        <taxon>Bacteria</taxon>
        <taxon>Candidatus Roizmaniibacteriota</taxon>
    </lineage>
</organism>
<dbReference type="PANTHER" id="PTHR43022:SF1">
    <property type="entry name" value="PROTEIN SMF"/>
    <property type="match status" value="1"/>
</dbReference>
<reference evidence="3 4" key="1">
    <citation type="submission" date="2017-09" db="EMBL/GenBank/DDBJ databases">
        <title>Depth-based differentiation of microbial function through sediment-hosted aquifers and enrichment of novel symbionts in the deep terrestrial subsurface.</title>
        <authorList>
            <person name="Probst A.J."/>
            <person name="Ladd B."/>
            <person name="Jarett J.K."/>
            <person name="Geller-Mcgrath D.E."/>
            <person name="Sieber C.M."/>
            <person name="Emerson J.B."/>
            <person name="Anantharaman K."/>
            <person name="Thomas B.C."/>
            <person name="Malmstrom R."/>
            <person name="Stieglmeier M."/>
            <person name="Klingl A."/>
            <person name="Woyke T."/>
            <person name="Ryan C.M."/>
            <person name="Banfield J.F."/>
        </authorList>
    </citation>
    <scope>NUCLEOTIDE SEQUENCE [LARGE SCALE GENOMIC DNA]</scope>
    <source>
        <strain evidence="3">CG11_big_fil_rev_8_21_14_0_20_37_16</strain>
    </source>
</reference>
<comment type="similarity">
    <text evidence="1">Belongs to the DprA/Smf family.</text>
</comment>
<proteinExistence type="inferred from homology"/>
<evidence type="ECO:0000256" key="1">
    <source>
        <dbReference type="ARBA" id="ARBA00006525"/>
    </source>
</evidence>